<dbReference type="PANTHER" id="PTHR10291">
    <property type="entry name" value="DEHYDRODOLICHYL DIPHOSPHATE SYNTHASE FAMILY MEMBER"/>
    <property type="match status" value="1"/>
</dbReference>
<dbReference type="FunFam" id="3.40.1180.10:FF:000001">
    <property type="entry name" value="(2E,6E)-farnesyl-diphosphate-specific ditrans,polycis-undecaprenyl-diphosphate synthase"/>
    <property type="match status" value="1"/>
</dbReference>
<keyword evidence="1 2" id="KW-0808">Transferase</keyword>
<dbReference type="GO" id="GO:0016094">
    <property type="term" value="P:polyprenol biosynthetic process"/>
    <property type="evidence" value="ECO:0007669"/>
    <property type="project" value="TreeGrafter"/>
</dbReference>
<sequence length="246" mass="27537">MTSSNLPKHVAIILDGNGRWAAARGLPRMQGHQHGAQAVRLSVRACRDRGIPYLTLYAFSVANWSRPKDEIDALMRICQEFAEGEHDELIRRGIAVQVVGDLEEIPTPTRRAMEKLVEDTAGGTEMTLALALSYGGRRDMANAMRALAVRARAGLVIPEEINEHSLRNFLTTSAMPDPDLIIRTGGEKRLSDFLLFEAAYAELFFTDTLWPDFTEATFDEAIATYSRRQRRYGRTGEQVRRLVAST</sequence>
<comment type="subunit">
    <text evidence="2">Homodimer.</text>
</comment>
<dbReference type="Pfam" id="PF01255">
    <property type="entry name" value="Prenyltransf"/>
    <property type="match status" value="1"/>
</dbReference>
<keyword evidence="2" id="KW-0479">Metal-binding</keyword>
<feature type="binding site" evidence="2">
    <location>
        <begin position="16"/>
        <end position="19"/>
    </location>
    <ligand>
        <name>substrate</name>
    </ligand>
</feature>
<accession>A0A150PDW3</accession>
<dbReference type="EMBL" id="JELY01002030">
    <property type="protein sequence ID" value="KYF53829.1"/>
    <property type="molecule type" value="Genomic_DNA"/>
</dbReference>
<feature type="binding site" evidence="2">
    <location>
        <position position="20"/>
    </location>
    <ligand>
        <name>substrate</name>
    </ligand>
</feature>
<evidence type="ECO:0000313" key="4">
    <source>
        <dbReference type="Proteomes" id="UP000075420"/>
    </source>
</evidence>
<comment type="caution">
    <text evidence="2">Lacks conserved residue(s) required for the propagation of feature annotation.</text>
</comment>
<name>A0A150PDW3_SORCE</name>
<feature type="binding site" evidence="2">
    <location>
        <position position="15"/>
    </location>
    <ligand>
        <name>Mg(2+)</name>
        <dbReference type="ChEBI" id="CHEBI:18420"/>
    </ligand>
</feature>
<comment type="similarity">
    <text evidence="2">Belongs to the UPP synthase family.</text>
</comment>
<feature type="binding site" evidence="2">
    <location>
        <position position="32"/>
    </location>
    <ligand>
        <name>substrate</name>
    </ligand>
</feature>
<gene>
    <name evidence="3" type="ORF">BE08_00755</name>
</gene>
<organism evidence="3 4">
    <name type="scientific">Sorangium cellulosum</name>
    <name type="common">Polyangium cellulosum</name>
    <dbReference type="NCBI Taxonomy" id="56"/>
    <lineage>
        <taxon>Bacteria</taxon>
        <taxon>Pseudomonadati</taxon>
        <taxon>Myxococcota</taxon>
        <taxon>Polyangia</taxon>
        <taxon>Polyangiales</taxon>
        <taxon>Polyangiaceae</taxon>
        <taxon>Sorangium</taxon>
    </lineage>
</organism>
<dbReference type="Proteomes" id="UP000075420">
    <property type="component" value="Unassembled WGS sequence"/>
</dbReference>
<dbReference type="GO" id="GO:0000287">
    <property type="term" value="F:magnesium ion binding"/>
    <property type="evidence" value="ECO:0007669"/>
    <property type="project" value="UniProtKB-UniRule"/>
</dbReference>
<comment type="function">
    <text evidence="2">Catalyzes the condensation of isopentenyl diphosphate (IPP) with allylic pyrophosphates generating different type of terpenoids.</text>
</comment>
<reference evidence="3 4" key="1">
    <citation type="submission" date="2014-02" db="EMBL/GenBank/DDBJ databases">
        <title>The small core and large imbalanced accessory genome model reveals a collaborative survival strategy of Sorangium cellulosum strains in nature.</title>
        <authorList>
            <person name="Han K."/>
            <person name="Peng R."/>
            <person name="Blom J."/>
            <person name="Li Y.-Z."/>
        </authorList>
    </citation>
    <scope>NUCLEOTIDE SEQUENCE [LARGE SCALE GENOMIC DNA]</scope>
    <source>
        <strain evidence="3 4">So0157-25</strain>
    </source>
</reference>
<protein>
    <recommendedName>
        <fullName evidence="2">Isoprenyl transferase</fullName>
        <ecNumber evidence="2">2.5.1.-</ecNumber>
    </recommendedName>
</protein>
<dbReference type="CDD" id="cd00475">
    <property type="entry name" value="Cis_IPPS"/>
    <property type="match status" value="1"/>
</dbReference>
<dbReference type="InterPro" id="IPR036424">
    <property type="entry name" value="UPP_synth-like_sf"/>
</dbReference>
<comment type="cofactor">
    <cofactor evidence="2">
        <name>Mg(2+)</name>
        <dbReference type="ChEBI" id="CHEBI:18420"/>
    </cofactor>
    <text evidence="2">Binds 2 magnesium ions per subunit.</text>
</comment>
<feature type="binding site" evidence="2">
    <location>
        <position position="66"/>
    </location>
    <ligand>
        <name>substrate</name>
    </ligand>
</feature>
<feature type="binding site" evidence="2">
    <location>
        <position position="64"/>
    </location>
    <ligand>
        <name>substrate</name>
    </ligand>
</feature>
<comment type="caution">
    <text evidence="3">The sequence shown here is derived from an EMBL/GenBank/DDBJ whole genome shotgun (WGS) entry which is preliminary data.</text>
</comment>
<dbReference type="InterPro" id="IPR001441">
    <property type="entry name" value="UPP_synth-like"/>
</dbReference>
<dbReference type="AlphaFoldDB" id="A0A150PDW3"/>
<dbReference type="NCBIfam" id="TIGR00055">
    <property type="entry name" value="uppS"/>
    <property type="match status" value="1"/>
</dbReference>
<dbReference type="PANTHER" id="PTHR10291:SF0">
    <property type="entry name" value="DEHYDRODOLICHYL DIPHOSPHATE SYNTHASE 2"/>
    <property type="match status" value="1"/>
</dbReference>
<dbReference type="GO" id="GO:0045547">
    <property type="term" value="F:ditrans,polycis-polyprenyl diphosphate synthase [(2E,6E)-farnesyl diphosphate specific] activity"/>
    <property type="evidence" value="ECO:0007669"/>
    <property type="project" value="TreeGrafter"/>
</dbReference>
<feature type="active site" description="Proton acceptor" evidence="2">
    <location>
        <position position="63"/>
    </location>
</feature>
<dbReference type="Gene3D" id="3.40.1180.10">
    <property type="entry name" value="Decaprenyl diphosphate synthase-like"/>
    <property type="match status" value="1"/>
</dbReference>
<dbReference type="EC" id="2.5.1.-" evidence="2"/>
<keyword evidence="2" id="KW-0460">Magnesium</keyword>
<dbReference type="SUPFAM" id="SSF64005">
    <property type="entry name" value="Undecaprenyl diphosphate synthase"/>
    <property type="match status" value="1"/>
</dbReference>
<feature type="binding site" evidence="2">
    <location>
        <begin position="189"/>
        <end position="191"/>
    </location>
    <ligand>
        <name>substrate</name>
    </ligand>
</feature>
<feature type="binding site" evidence="2">
    <location>
        <position position="28"/>
    </location>
    <ligand>
        <name>substrate</name>
    </ligand>
</feature>
<feature type="binding site" evidence="2">
    <location>
        <position position="202"/>
    </location>
    <ligand>
        <name>Mg(2+)</name>
        <dbReference type="ChEBI" id="CHEBI:18420"/>
    </ligand>
</feature>
<proteinExistence type="inferred from homology"/>
<evidence type="ECO:0000313" key="3">
    <source>
        <dbReference type="EMBL" id="KYF53829.1"/>
    </source>
</evidence>
<feature type="active site" evidence="2">
    <location>
        <position position="15"/>
    </location>
</feature>
<dbReference type="HAMAP" id="MF_01139">
    <property type="entry name" value="ISPT"/>
    <property type="match status" value="1"/>
</dbReference>
<feature type="binding site" evidence="2">
    <location>
        <position position="183"/>
    </location>
    <ligand>
        <name>substrate</name>
    </ligand>
</feature>
<evidence type="ECO:0000256" key="1">
    <source>
        <dbReference type="ARBA" id="ARBA00022679"/>
    </source>
</evidence>
<evidence type="ECO:0000256" key="2">
    <source>
        <dbReference type="HAMAP-Rule" id="MF_01139"/>
    </source>
</evidence>